<keyword evidence="4" id="KW-1185">Reference proteome</keyword>
<accession>A0A0F0H1Y0</accession>
<dbReference type="EMBL" id="JYJG01000096">
    <property type="protein sequence ID" value="KJK48861.1"/>
    <property type="molecule type" value="Genomic_DNA"/>
</dbReference>
<evidence type="ECO:0000259" key="2">
    <source>
        <dbReference type="PROSITE" id="PS50095"/>
    </source>
</evidence>
<gene>
    <name evidence="3" type="ORF">UK23_15730</name>
</gene>
<dbReference type="SUPFAM" id="SSF49723">
    <property type="entry name" value="Lipase/lipooxygenase domain (PLAT/LH2 domain)"/>
    <property type="match status" value="1"/>
</dbReference>
<feature type="signal peptide" evidence="1">
    <location>
        <begin position="1"/>
        <end position="27"/>
    </location>
</feature>
<feature type="chain" id="PRO_5002441750" description="PLAT domain-containing protein" evidence="1">
    <location>
        <begin position="28"/>
        <end position="143"/>
    </location>
</feature>
<dbReference type="RefSeq" id="WP_045312267.1">
    <property type="nucleotide sequence ID" value="NZ_JYJG01000096.1"/>
</dbReference>
<dbReference type="InterPro" id="IPR036392">
    <property type="entry name" value="PLAT/LH2_dom_sf"/>
</dbReference>
<protein>
    <recommendedName>
        <fullName evidence="2">PLAT domain-containing protein</fullName>
    </recommendedName>
</protein>
<dbReference type="PATRIC" id="fig|68170.10.peg.3968"/>
<name>A0A0F0H1Y0_LENAE</name>
<evidence type="ECO:0000313" key="3">
    <source>
        <dbReference type="EMBL" id="KJK48861.1"/>
    </source>
</evidence>
<feature type="domain" description="PLAT" evidence="2">
    <location>
        <begin position="31"/>
        <end position="142"/>
    </location>
</feature>
<dbReference type="AlphaFoldDB" id="A0A0F0H1Y0"/>
<dbReference type="InterPro" id="IPR001024">
    <property type="entry name" value="PLAT/LH2_dom"/>
</dbReference>
<sequence>MKLAARAIAAVLATALATIMTLTTAQAAPPVPYTVQVVTCDLVGAGTDARIEARLNGTISSSPWLGLGNPGDYHENGRVDTYNFVAPYLGPIQSVDIAVNPGGDPWCLDEVVVRGPDGVTVHPHHNWVRRAYPKSVPLRLPAA</sequence>
<dbReference type="OrthoDB" id="3691437at2"/>
<dbReference type="Gene3D" id="2.40.180.10">
    <property type="entry name" value="Catalase core domain"/>
    <property type="match status" value="1"/>
</dbReference>
<dbReference type="Pfam" id="PF01477">
    <property type="entry name" value="PLAT"/>
    <property type="match status" value="1"/>
</dbReference>
<reference evidence="3 4" key="1">
    <citation type="submission" date="2015-02" db="EMBL/GenBank/DDBJ databases">
        <authorList>
            <person name="Ju K.-S."/>
            <person name="Doroghazi J.R."/>
            <person name="Metcalf W."/>
        </authorList>
    </citation>
    <scope>NUCLEOTIDE SEQUENCE [LARGE SCALE GENOMIC DNA]</scope>
    <source>
        <strain evidence="3 4">NRRL B-16140</strain>
    </source>
</reference>
<dbReference type="Proteomes" id="UP000033393">
    <property type="component" value="Unassembled WGS sequence"/>
</dbReference>
<evidence type="ECO:0000256" key="1">
    <source>
        <dbReference type="SAM" id="SignalP"/>
    </source>
</evidence>
<evidence type="ECO:0000313" key="4">
    <source>
        <dbReference type="Proteomes" id="UP000033393"/>
    </source>
</evidence>
<keyword evidence="1" id="KW-0732">Signal</keyword>
<comment type="caution">
    <text evidence="3">The sequence shown here is derived from an EMBL/GenBank/DDBJ whole genome shotgun (WGS) entry which is preliminary data.</text>
</comment>
<proteinExistence type="predicted"/>
<organism evidence="3 4">
    <name type="scientific">Lentzea aerocolonigenes</name>
    <name type="common">Lechevalieria aerocolonigenes</name>
    <name type="synonym">Saccharothrix aerocolonigenes</name>
    <dbReference type="NCBI Taxonomy" id="68170"/>
    <lineage>
        <taxon>Bacteria</taxon>
        <taxon>Bacillati</taxon>
        <taxon>Actinomycetota</taxon>
        <taxon>Actinomycetes</taxon>
        <taxon>Pseudonocardiales</taxon>
        <taxon>Pseudonocardiaceae</taxon>
        <taxon>Lentzea</taxon>
    </lineage>
</organism>
<dbReference type="PROSITE" id="PS50095">
    <property type="entry name" value="PLAT"/>
    <property type="match status" value="1"/>
</dbReference>